<feature type="region of interest" description="Disordered" evidence="1">
    <location>
        <begin position="169"/>
        <end position="203"/>
    </location>
</feature>
<dbReference type="AlphaFoldDB" id="A0AAD4TQ18"/>
<accession>A0AAD4TQ18</accession>
<gene>
    <name evidence="2" type="ORF">MG293_017528</name>
</gene>
<keyword evidence="3" id="KW-1185">Reference proteome</keyword>
<dbReference type="Proteomes" id="UP001214576">
    <property type="component" value="Unassembled WGS sequence"/>
</dbReference>
<evidence type="ECO:0000313" key="3">
    <source>
        <dbReference type="Proteomes" id="UP001214576"/>
    </source>
</evidence>
<proteinExistence type="predicted"/>
<evidence type="ECO:0000313" key="2">
    <source>
        <dbReference type="EMBL" id="KAI4532263.1"/>
    </source>
</evidence>
<feature type="region of interest" description="Disordered" evidence="1">
    <location>
        <begin position="1"/>
        <end position="30"/>
    </location>
</feature>
<protein>
    <submittedName>
        <fullName evidence="2">Uncharacterized protein</fullName>
    </submittedName>
</protein>
<reference evidence="2" key="1">
    <citation type="submission" date="2022-03" db="EMBL/GenBank/DDBJ databases">
        <title>Genomic analyses of argali, domestic sheep and their hybrids provide insights into chromosomal evolution, heterosis and genetic basis of agronomic traits.</title>
        <authorList>
            <person name="Li M."/>
        </authorList>
    </citation>
    <scope>NUCLEOTIDE SEQUENCE</scope>
    <source>
        <strain evidence="2">CAU-MHL-2022a</strain>
        <tissue evidence="2">Skin</tissue>
    </source>
</reference>
<sequence length="219" mass="24198">MLPKDKKKKHAGNVVKKDKPPVKTSGARNFTGKTDIQMNYIKEEMDGLMDRWMDNSRLGQGQTFDLDRASSLAYADQLHSSSGFTQSPVCVFSLSEEHSGTSSGIKMMKQRHEVASVEENGSGVERRTETPCFATRERSLHIPTESSPHLPQLEKAHMQQRRLSAAKNKLIAKKKTGSTHKDSLDMRGTGLESSRATVNVGQLSPGSKQLLQLSLFSSP</sequence>
<feature type="compositionally biased region" description="Polar residues" evidence="1">
    <location>
        <begin position="191"/>
        <end position="203"/>
    </location>
</feature>
<evidence type="ECO:0000256" key="1">
    <source>
        <dbReference type="SAM" id="MobiDB-lite"/>
    </source>
</evidence>
<organism evidence="2 3">
    <name type="scientific">Ovis ammon polii</name>
    <dbReference type="NCBI Taxonomy" id="230172"/>
    <lineage>
        <taxon>Eukaryota</taxon>
        <taxon>Metazoa</taxon>
        <taxon>Chordata</taxon>
        <taxon>Craniata</taxon>
        <taxon>Vertebrata</taxon>
        <taxon>Euteleostomi</taxon>
        <taxon>Mammalia</taxon>
        <taxon>Eutheria</taxon>
        <taxon>Laurasiatheria</taxon>
        <taxon>Artiodactyla</taxon>
        <taxon>Ruminantia</taxon>
        <taxon>Pecora</taxon>
        <taxon>Bovidae</taxon>
        <taxon>Caprinae</taxon>
        <taxon>Ovis</taxon>
    </lineage>
</organism>
<comment type="caution">
    <text evidence="2">The sequence shown here is derived from an EMBL/GenBank/DDBJ whole genome shotgun (WGS) entry which is preliminary data.</text>
</comment>
<feature type="compositionally biased region" description="Basic residues" evidence="1">
    <location>
        <begin position="1"/>
        <end position="11"/>
    </location>
</feature>
<name>A0AAD4TQ18_OVIAM</name>
<dbReference type="EMBL" id="JAKZEL010000022">
    <property type="protein sequence ID" value="KAI4532263.1"/>
    <property type="molecule type" value="Genomic_DNA"/>
</dbReference>